<dbReference type="Proteomes" id="UP000640052">
    <property type="component" value="Unassembled WGS sequence"/>
</dbReference>
<feature type="region of interest" description="Disordered" evidence="1">
    <location>
        <begin position="1"/>
        <end position="56"/>
    </location>
</feature>
<dbReference type="EMBL" id="BOOA01000024">
    <property type="protein sequence ID" value="GIH25016.1"/>
    <property type="molecule type" value="Genomic_DNA"/>
</dbReference>
<evidence type="ECO:0000313" key="3">
    <source>
        <dbReference type="Proteomes" id="UP000640052"/>
    </source>
</evidence>
<dbReference type="AlphaFoldDB" id="A0A919QA39"/>
<keyword evidence="3" id="KW-1185">Reference proteome</keyword>
<evidence type="ECO:0000256" key="1">
    <source>
        <dbReference type="SAM" id="MobiDB-lite"/>
    </source>
</evidence>
<comment type="caution">
    <text evidence="2">The sequence shown here is derived from an EMBL/GenBank/DDBJ whole genome shotgun (WGS) entry which is preliminary data.</text>
</comment>
<evidence type="ECO:0000313" key="2">
    <source>
        <dbReference type="EMBL" id="GIH25016.1"/>
    </source>
</evidence>
<sequence length="90" mass="10167">MKRREQVGGRIGDRIHIRPAREPAPRHLSRLTDDDAPRTGAPAVHPDDQSRHSRSPCRYIPKIYKSLKISYNGTPRPGALYFALVKTGTH</sequence>
<protein>
    <submittedName>
        <fullName evidence="2">Uncharacterized protein</fullName>
    </submittedName>
</protein>
<reference evidence="2" key="1">
    <citation type="submission" date="2021-01" db="EMBL/GenBank/DDBJ databases">
        <title>Whole genome shotgun sequence of Acrocarpospora phusangensis NBRC 108782.</title>
        <authorList>
            <person name="Komaki H."/>
            <person name="Tamura T."/>
        </authorList>
    </citation>
    <scope>NUCLEOTIDE SEQUENCE</scope>
    <source>
        <strain evidence="2">NBRC 108782</strain>
    </source>
</reference>
<feature type="compositionally biased region" description="Basic and acidic residues" evidence="1">
    <location>
        <begin position="1"/>
        <end position="37"/>
    </location>
</feature>
<organism evidence="2 3">
    <name type="scientific">Acrocarpospora phusangensis</name>
    <dbReference type="NCBI Taxonomy" id="1070424"/>
    <lineage>
        <taxon>Bacteria</taxon>
        <taxon>Bacillati</taxon>
        <taxon>Actinomycetota</taxon>
        <taxon>Actinomycetes</taxon>
        <taxon>Streptosporangiales</taxon>
        <taxon>Streptosporangiaceae</taxon>
        <taxon>Acrocarpospora</taxon>
    </lineage>
</organism>
<name>A0A919QA39_9ACTN</name>
<accession>A0A919QA39</accession>
<gene>
    <name evidence="2" type="ORF">Aph01nite_33260</name>
</gene>
<proteinExistence type="predicted"/>